<gene>
    <name evidence="1" type="ORF">ACFFF8_05195</name>
</gene>
<organism evidence="1 2">
    <name type="scientific">Novosphingobium clariflavum</name>
    <dbReference type="NCBI Taxonomy" id="2029884"/>
    <lineage>
        <taxon>Bacteria</taxon>
        <taxon>Pseudomonadati</taxon>
        <taxon>Pseudomonadota</taxon>
        <taxon>Alphaproteobacteria</taxon>
        <taxon>Sphingomonadales</taxon>
        <taxon>Sphingomonadaceae</taxon>
        <taxon>Novosphingobium</taxon>
    </lineage>
</organism>
<reference evidence="1 2" key="1">
    <citation type="submission" date="2024-09" db="EMBL/GenBank/DDBJ databases">
        <authorList>
            <person name="Sun Q."/>
            <person name="Mori K."/>
        </authorList>
    </citation>
    <scope>NUCLEOTIDE SEQUENCE [LARGE SCALE GENOMIC DNA]</scope>
    <source>
        <strain evidence="1 2">CICC 11035S</strain>
    </source>
</reference>
<keyword evidence="2" id="KW-1185">Reference proteome</keyword>
<sequence>MPIRPENRWLYPIDWPQISDHIRFGRAGGRCEQCGRPHKRRVAHLGDGRWWDVEARAWRSGRGRKVKVAAGFSLDLVRTTYVVLACAHLDHDPGNCRPANLAALCQRCHILHDAEEHRWQRWWNAFRFRALRDLYDDPVAARHKLQLKQQHKIISISIR</sequence>
<accession>A0ABV6S5I1</accession>
<dbReference type="Proteomes" id="UP001589858">
    <property type="component" value="Unassembled WGS sequence"/>
</dbReference>
<proteinExistence type="predicted"/>
<name>A0ABV6S5I1_9SPHN</name>
<evidence type="ECO:0000313" key="1">
    <source>
        <dbReference type="EMBL" id="MFC0683982.1"/>
    </source>
</evidence>
<protein>
    <recommendedName>
        <fullName evidence="3">HNH endonuclease</fullName>
    </recommendedName>
</protein>
<comment type="caution">
    <text evidence="1">The sequence shown here is derived from an EMBL/GenBank/DDBJ whole genome shotgun (WGS) entry which is preliminary data.</text>
</comment>
<dbReference type="RefSeq" id="WP_267224032.1">
    <property type="nucleotide sequence ID" value="NZ_JAPCWC010000030.1"/>
</dbReference>
<evidence type="ECO:0000313" key="2">
    <source>
        <dbReference type="Proteomes" id="UP001589858"/>
    </source>
</evidence>
<dbReference type="EMBL" id="JBHLTM010000022">
    <property type="protein sequence ID" value="MFC0683982.1"/>
    <property type="molecule type" value="Genomic_DNA"/>
</dbReference>
<evidence type="ECO:0008006" key="3">
    <source>
        <dbReference type="Google" id="ProtNLM"/>
    </source>
</evidence>